<dbReference type="PANTHER" id="PTHR23502">
    <property type="entry name" value="MAJOR FACILITATOR SUPERFAMILY"/>
    <property type="match status" value="1"/>
</dbReference>
<dbReference type="EMBL" id="CAVNYO010000440">
    <property type="protein sequence ID" value="CAK5279750.1"/>
    <property type="molecule type" value="Genomic_DNA"/>
</dbReference>
<feature type="transmembrane region" description="Helical" evidence="6">
    <location>
        <begin position="398"/>
        <end position="417"/>
    </location>
</feature>
<organism evidence="8 9">
    <name type="scientific">Mycena citricolor</name>
    <dbReference type="NCBI Taxonomy" id="2018698"/>
    <lineage>
        <taxon>Eukaryota</taxon>
        <taxon>Fungi</taxon>
        <taxon>Dikarya</taxon>
        <taxon>Basidiomycota</taxon>
        <taxon>Agaricomycotina</taxon>
        <taxon>Agaricomycetes</taxon>
        <taxon>Agaricomycetidae</taxon>
        <taxon>Agaricales</taxon>
        <taxon>Marasmiineae</taxon>
        <taxon>Mycenaceae</taxon>
        <taxon>Mycena</taxon>
    </lineage>
</organism>
<evidence type="ECO:0000256" key="5">
    <source>
        <dbReference type="SAM" id="MobiDB-lite"/>
    </source>
</evidence>
<name>A0AAD2HQE0_9AGAR</name>
<dbReference type="Gene3D" id="1.20.1250.20">
    <property type="entry name" value="MFS general substrate transporter like domains"/>
    <property type="match status" value="1"/>
</dbReference>
<feature type="transmembrane region" description="Helical" evidence="6">
    <location>
        <begin position="124"/>
        <end position="144"/>
    </location>
</feature>
<feature type="transmembrane region" description="Helical" evidence="6">
    <location>
        <begin position="529"/>
        <end position="550"/>
    </location>
</feature>
<dbReference type="InterPro" id="IPR036259">
    <property type="entry name" value="MFS_trans_sf"/>
</dbReference>
<dbReference type="Pfam" id="PF07690">
    <property type="entry name" value="MFS_1"/>
    <property type="match status" value="1"/>
</dbReference>
<dbReference type="GO" id="GO:0005886">
    <property type="term" value="C:plasma membrane"/>
    <property type="evidence" value="ECO:0007669"/>
    <property type="project" value="TreeGrafter"/>
</dbReference>
<accession>A0AAD2HQE0</accession>
<feature type="transmembrane region" description="Helical" evidence="6">
    <location>
        <begin position="287"/>
        <end position="312"/>
    </location>
</feature>
<reference evidence="8" key="1">
    <citation type="submission" date="2023-11" db="EMBL/GenBank/DDBJ databases">
        <authorList>
            <person name="De Vega J J."/>
            <person name="De Vega J J."/>
        </authorList>
    </citation>
    <scope>NUCLEOTIDE SEQUENCE</scope>
</reference>
<dbReference type="PROSITE" id="PS50850">
    <property type="entry name" value="MFS"/>
    <property type="match status" value="1"/>
</dbReference>
<feature type="transmembrane region" description="Helical" evidence="6">
    <location>
        <begin position="156"/>
        <end position="180"/>
    </location>
</feature>
<proteinExistence type="predicted"/>
<keyword evidence="3 6" id="KW-1133">Transmembrane helix</keyword>
<evidence type="ECO:0000256" key="3">
    <source>
        <dbReference type="ARBA" id="ARBA00022989"/>
    </source>
</evidence>
<keyword evidence="9" id="KW-1185">Reference proteome</keyword>
<feature type="transmembrane region" description="Helical" evidence="6">
    <location>
        <begin position="437"/>
        <end position="458"/>
    </location>
</feature>
<protein>
    <recommendedName>
        <fullName evidence="7">Major facilitator superfamily (MFS) profile domain-containing protein</fullName>
    </recommendedName>
</protein>
<dbReference type="InterPro" id="IPR011701">
    <property type="entry name" value="MFS"/>
</dbReference>
<dbReference type="Proteomes" id="UP001295794">
    <property type="component" value="Unassembled WGS sequence"/>
</dbReference>
<feature type="transmembrane region" description="Helical" evidence="6">
    <location>
        <begin position="464"/>
        <end position="486"/>
    </location>
</feature>
<dbReference type="PANTHER" id="PTHR23502:SF23">
    <property type="entry name" value="FLUCONAZOLE RESISTANCE PROTEIN 1"/>
    <property type="match status" value="1"/>
</dbReference>
<feature type="transmembrane region" description="Helical" evidence="6">
    <location>
        <begin position="192"/>
        <end position="212"/>
    </location>
</feature>
<feature type="transmembrane region" description="Helical" evidence="6">
    <location>
        <begin position="218"/>
        <end position="237"/>
    </location>
</feature>
<sequence>MVYDILRDATAGQVLNYLTNGRILPYPEQRPDFVVPRRFLLPQNRDSDETTLCEGRPSEKSEDDTLAATTPNSEMKSDETMGDVEEQKQSSFVENAVVPDPYLVGWYGDSDPENPRNWSFGKRAFVAFEISFLTFSIYIGSAVYTPSIPGLMAEFGVSMTMATLGLTLYVLAYAIGPMFLSPLQELPIFGRNPVYIGSLLLFIVFQIPLVFAKNIHTVLALRFMTGFFGSPALATGGASMADIFPASQLAYVVGVWALGACAGPIAGPVVGGFAAQAESWRWPMLELVWITSFAAVFLSVLLPETYGPTILLRRAERLRKITGNDQLRTAAERAQESQTAGDVVYEALVRPLVLSKEPALAFANVYLGFIYAIFYLWFEAFPLVFIDIYHFNLGVSGLPFLAFIVSGTLVYFGYCLYQKYHIAPRLARGQVAPEIRLEIGLMGSIFIPTSVLIFGFASKASVPWIVPVIGAALYLPGIFLNFQSVLMYITSAYPDHAASVLAGNDLFRSAIASVFPLFGRAFFTNLGLGPASALLAGISFLLMPVFYMLLRYGHVLRQKSTYASSGAHALKSFLLRSKRYSKLPHAASATERLSQDVGLPGSNIPVLALPGAVDLRGSLIGSDSTYTDMRTAVLTSLLSMTTLALADPNVTQILGFLNKFNADFTFPQNVEVTKSINYTGFSKDIIGRLDITGTFVGQELNTETLIGGHHHLGLFSNLASNATGSTPLIGIPLNATLTYDPLPCLFATLAEVSQRTRDTEEHHPGNRSPGLQLECDYSARAIRCDIQLRVHLPQRPRCTYEDAPYIALNDDGIATQYDIVLFRADALFKTVWTLLIPQLRKELGHHLKHPKHASNTTVLQTRAALDICQQHQTHCLGKNQQYKSMKACLAFVRDTIPFGEVWQGGQNTAWCRYIHTPMLPLRPEVHCPHIGPTGGDMCFEHSYAQLIQNPFKQPFIALPGNLTASSLHN</sequence>
<evidence type="ECO:0000259" key="7">
    <source>
        <dbReference type="PROSITE" id="PS50850"/>
    </source>
</evidence>
<comment type="caution">
    <text evidence="8">The sequence shown here is derived from an EMBL/GenBank/DDBJ whole genome shotgun (WGS) entry which is preliminary data.</text>
</comment>
<dbReference type="GO" id="GO:0015244">
    <property type="term" value="F:fluconazole transmembrane transporter activity"/>
    <property type="evidence" value="ECO:0007669"/>
    <property type="project" value="TreeGrafter"/>
</dbReference>
<evidence type="ECO:0000313" key="9">
    <source>
        <dbReference type="Proteomes" id="UP001295794"/>
    </source>
</evidence>
<evidence type="ECO:0000313" key="8">
    <source>
        <dbReference type="EMBL" id="CAK5279750.1"/>
    </source>
</evidence>
<evidence type="ECO:0000256" key="2">
    <source>
        <dbReference type="ARBA" id="ARBA00022692"/>
    </source>
</evidence>
<keyword evidence="2 6" id="KW-0812">Transmembrane</keyword>
<feature type="transmembrane region" description="Helical" evidence="6">
    <location>
        <begin position="249"/>
        <end position="275"/>
    </location>
</feature>
<dbReference type="InterPro" id="IPR020846">
    <property type="entry name" value="MFS_dom"/>
</dbReference>
<keyword evidence="4 6" id="KW-0472">Membrane</keyword>
<feature type="region of interest" description="Disordered" evidence="5">
    <location>
        <begin position="45"/>
        <end position="90"/>
    </location>
</feature>
<evidence type="ECO:0000256" key="1">
    <source>
        <dbReference type="ARBA" id="ARBA00004141"/>
    </source>
</evidence>
<feature type="transmembrane region" description="Helical" evidence="6">
    <location>
        <begin position="359"/>
        <end position="378"/>
    </location>
</feature>
<dbReference type="SUPFAM" id="SSF103473">
    <property type="entry name" value="MFS general substrate transporter"/>
    <property type="match status" value="1"/>
</dbReference>
<evidence type="ECO:0000256" key="6">
    <source>
        <dbReference type="SAM" id="Phobius"/>
    </source>
</evidence>
<comment type="subcellular location">
    <subcellularLocation>
        <location evidence="1">Membrane</location>
        <topology evidence="1">Multi-pass membrane protein</topology>
    </subcellularLocation>
</comment>
<dbReference type="CDD" id="cd17323">
    <property type="entry name" value="MFS_Tpo1_MDR_like"/>
    <property type="match status" value="1"/>
</dbReference>
<feature type="domain" description="Major facilitator superfamily (MFS) profile" evidence="7">
    <location>
        <begin position="126"/>
        <end position="554"/>
    </location>
</feature>
<dbReference type="FunFam" id="1.20.1250.20:FF:000011">
    <property type="entry name" value="MFS multidrug transporter, putative"/>
    <property type="match status" value="1"/>
</dbReference>
<evidence type="ECO:0000256" key="4">
    <source>
        <dbReference type="ARBA" id="ARBA00023136"/>
    </source>
</evidence>
<gene>
    <name evidence="8" type="ORF">MYCIT1_LOCUS29998</name>
</gene>
<dbReference type="AlphaFoldDB" id="A0AAD2HQE0"/>
<dbReference type="GO" id="GO:1990961">
    <property type="term" value="P:xenobiotic detoxification by transmembrane export across the plasma membrane"/>
    <property type="evidence" value="ECO:0007669"/>
    <property type="project" value="TreeGrafter"/>
</dbReference>